<dbReference type="InterPro" id="IPR027417">
    <property type="entry name" value="P-loop_NTPase"/>
</dbReference>
<dbReference type="AlphaFoldDB" id="A0A382WN88"/>
<feature type="non-terminal residue" evidence="1">
    <location>
        <position position="78"/>
    </location>
</feature>
<accession>A0A382WN88</accession>
<reference evidence="1" key="1">
    <citation type="submission" date="2018-05" db="EMBL/GenBank/DDBJ databases">
        <authorList>
            <person name="Lanie J.A."/>
            <person name="Ng W.-L."/>
            <person name="Kazmierczak K.M."/>
            <person name="Andrzejewski T.M."/>
            <person name="Davidsen T.M."/>
            <person name="Wayne K.J."/>
            <person name="Tettelin H."/>
            <person name="Glass J.I."/>
            <person name="Rusch D."/>
            <person name="Podicherti R."/>
            <person name="Tsui H.-C.T."/>
            <person name="Winkler M.E."/>
        </authorList>
    </citation>
    <scope>NUCLEOTIDE SEQUENCE</scope>
</reference>
<evidence type="ECO:0000313" key="1">
    <source>
        <dbReference type="EMBL" id="SVD60129.1"/>
    </source>
</evidence>
<dbReference type="EMBL" id="UINC01161123">
    <property type="protein sequence ID" value="SVD60129.1"/>
    <property type="molecule type" value="Genomic_DNA"/>
</dbReference>
<gene>
    <name evidence="1" type="ORF">METZ01_LOCUS412983</name>
</gene>
<sequence length="78" mass="9182">MFRIVYIISMIIWIASYPKSGNTWIRSLLSSYLFSDDGKFSFKLLKNIEQFSSKNLSLKLPENLNYQVRISKSWIPSQ</sequence>
<protein>
    <recommendedName>
        <fullName evidence="2">Sulfotransferase domain-containing protein</fullName>
    </recommendedName>
</protein>
<name>A0A382WN88_9ZZZZ</name>
<evidence type="ECO:0008006" key="2">
    <source>
        <dbReference type="Google" id="ProtNLM"/>
    </source>
</evidence>
<dbReference type="SUPFAM" id="SSF52540">
    <property type="entry name" value="P-loop containing nucleoside triphosphate hydrolases"/>
    <property type="match status" value="1"/>
</dbReference>
<dbReference type="Gene3D" id="3.40.50.300">
    <property type="entry name" value="P-loop containing nucleotide triphosphate hydrolases"/>
    <property type="match status" value="1"/>
</dbReference>
<organism evidence="1">
    <name type="scientific">marine metagenome</name>
    <dbReference type="NCBI Taxonomy" id="408172"/>
    <lineage>
        <taxon>unclassified sequences</taxon>
        <taxon>metagenomes</taxon>
        <taxon>ecological metagenomes</taxon>
    </lineage>
</organism>
<proteinExistence type="predicted"/>